<feature type="domain" description="Retrotransposon Copia-like N-terminal" evidence="3">
    <location>
        <begin position="37"/>
        <end position="81"/>
    </location>
</feature>
<sequence length="338" mass="37905">MAIGDEYTTTTSTTGNFTAGITTFPTIDHNHPLYLQPTDTPGSSLISLQLTGSDNYALWSRAMKIGFLGKSKLGFVDGRFPKSKFKLELHDLWEKVNAIVLSWIMNVVRPGLLSSIFYASSAHKVWEDLKERFDKVNGSRILYLHIEVHTLTQGTMTVIDYFSRLRELWDEFDALMLCPGCPCPESKQYAQHFEYQRLLQFLAGLNESYSQSKSQIMMMPPLPSINKVYSLLVDQESQRNLTSTTQVARVTEALKSTALYSSKNVNNAGNYKSKNSQAKRKGVSLGQYAYYAGNVEITCAERYNMATNVTPTVNQQSRESGSSNSGTTQQMSQPALFQ</sequence>
<dbReference type="PANTHER" id="PTHR37610">
    <property type="entry name" value="CCHC-TYPE DOMAIN-CONTAINING PROTEIN"/>
    <property type="match status" value="1"/>
</dbReference>
<name>A0A1S4A4L8_TOBAC</name>
<protein>
    <recommendedName>
        <fullName evidence="5">Retrotransposon Copia-like N-terminal domain-containing protein</fullName>
    </recommendedName>
</protein>
<dbReference type="OMA" id="YLHIEVH"/>
<feature type="region of interest" description="Disordered" evidence="1">
    <location>
        <begin position="312"/>
        <end position="338"/>
    </location>
</feature>
<dbReference type="KEGG" id="nta:107793659"/>
<dbReference type="OrthoDB" id="1304885at2759"/>
<dbReference type="AlphaFoldDB" id="A0A1S4A4L8"/>
<evidence type="ECO:0008006" key="5">
    <source>
        <dbReference type="Google" id="ProtNLM"/>
    </source>
</evidence>
<gene>
    <name evidence="4" type="primary">LOC107793659</name>
</gene>
<evidence type="ECO:0000313" key="4">
    <source>
        <dbReference type="RefSeq" id="XP_016471539.1"/>
    </source>
</evidence>
<dbReference type="InterPro" id="IPR029472">
    <property type="entry name" value="Copia-like_N"/>
</dbReference>
<dbReference type="Pfam" id="PF14244">
    <property type="entry name" value="Retrotran_gag_3"/>
    <property type="match status" value="1"/>
</dbReference>
<dbReference type="PaxDb" id="4097-A0A1S4A4L8"/>
<dbReference type="RefSeq" id="XP_016471539.1">
    <property type="nucleotide sequence ID" value="XM_016616053.1"/>
</dbReference>
<dbReference type="PANTHER" id="PTHR37610:SF86">
    <property type="entry name" value="RETROTRANSPOSON COPIA-LIKE N-TERMINAL DOMAIN-CONTAINING PROTEIN"/>
    <property type="match status" value="1"/>
</dbReference>
<evidence type="ECO:0000259" key="2">
    <source>
        <dbReference type="Pfam" id="PF03732"/>
    </source>
</evidence>
<dbReference type="Pfam" id="PF03732">
    <property type="entry name" value="Retrotrans_gag"/>
    <property type="match status" value="1"/>
</dbReference>
<reference evidence="4" key="1">
    <citation type="submission" date="2025-08" db="UniProtKB">
        <authorList>
            <consortium name="RefSeq"/>
        </authorList>
    </citation>
    <scope>IDENTIFICATION</scope>
</reference>
<evidence type="ECO:0000256" key="1">
    <source>
        <dbReference type="SAM" id="MobiDB-lite"/>
    </source>
</evidence>
<feature type="domain" description="Retrotransposon gag" evidence="2">
    <location>
        <begin position="123"/>
        <end position="174"/>
    </location>
</feature>
<proteinExistence type="predicted"/>
<dbReference type="InterPro" id="IPR005162">
    <property type="entry name" value="Retrotrans_gag_dom"/>
</dbReference>
<accession>A0A1S4A4L8</accession>
<evidence type="ECO:0000259" key="3">
    <source>
        <dbReference type="Pfam" id="PF14244"/>
    </source>
</evidence>
<organism evidence="4">
    <name type="scientific">Nicotiana tabacum</name>
    <name type="common">Common tobacco</name>
    <dbReference type="NCBI Taxonomy" id="4097"/>
    <lineage>
        <taxon>Eukaryota</taxon>
        <taxon>Viridiplantae</taxon>
        <taxon>Streptophyta</taxon>
        <taxon>Embryophyta</taxon>
        <taxon>Tracheophyta</taxon>
        <taxon>Spermatophyta</taxon>
        <taxon>Magnoliopsida</taxon>
        <taxon>eudicotyledons</taxon>
        <taxon>Gunneridae</taxon>
        <taxon>Pentapetalae</taxon>
        <taxon>asterids</taxon>
        <taxon>lamiids</taxon>
        <taxon>Solanales</taxon>
        <taxon>Solanaceae</taxon>
        <taxon>Nicotianoideae</taxon>
        <taxon>Nicotianeae</taxon>
        <taxon>Nicotiana</taxon>
    </lineage>
</organism>